<evidence type="ECO:0000313" key="1">
    <source>
        <dbReference type="EMBL" id="KAI2384622.1"/>
    </source>
</evidence>
<reference evidence="1" key="1">
    <citation type="journal article" date="2022" name="bioRxiv">
        <title>Population genetic analysis of Ophidiomyces ophidiicola, the causative agent of snake fungal disease, indicates recent introductions to the USA.</title>
        <authorList>
            <person name="Ladner J.T."/>
            <person name="Palmer J.M."/>
            <person name="Ettinger C.L."/>
            <person name="Stajich J.E."/>
            <person name="Farrell T.M."/>
            <person name="Glorioso B.M."/>
            <person name="Lawson B."/>
            <person name="Price S.J."/>
            <person name="Stengle A.G."/>
            <person name="Grear D.A."/>
            <person name="Lorch J.M."/>
        </authorList>
    </citation>
    <scope>NUCLEOTIDE SEQUENCE</scope>
    <source>
        <strain evidence="1">NWHC 24266-5</strain>
    </source>
</reference>
<comment type="caution">
    <text evidence="1">The sequence shown here is derived from an EMBL/GenBank/DDBJ whole genome shotgun (WGS) entry which is preliminary data.</text>
</comment>
<protein>
    <submittedName>
        <fullName evidence="1">Altered inheritance of mitochondria protein 6</fullName>
    </submittedName>
</protein>
<accession>A0ACB8UT46</accession>
<sequence length="527" mass="59826">MNTTCVFSIVTSFPRTPSTNVSLDEQEAVSCVDHASEHIPETLWPLAYELFSRLDEKNKSPNALIQGMIEEAMAKKAKQFKDKHAAYKKELKKRELEFKRAASAANHPYETRYKSIVATGIKTEAACDGVEKHTQITSSLEAILQRLHELQKAIEDAQKRINKVADTLEVSNTWRSSTLPLKEEESDVAFEEKHLCGVAQLVPLLCGVIVAFFPIYIDKFLDYWSKYGEPSEHPVQWPANRTAGIIPLPCHSHNDYWRRVPLFSAIQAGCIGVEADVWLFDNDLYVGHSKSSLVNNRTLANLYIKPLLDLLEKQNSVTHFRHIKPTVPKGVFDTAPQQTIVLLVDFKTKGHNIWPYLISQLLPLRDQGYLTHFNGTTVLTRPITVVATGNAPFELVTANSTYQDIFFDAPLSQLSSSKVPGIETENSNSNSSYNFKNSYYASSSFFKSVGFPWNFRLSEAQRDIVRRQIKSAHDRGLKVRYWDTPIWPHFLRNRIWMELVREGADILNVDDLQSAANNGWLSFAKYA</sequence>
<organism evidence="1">
    <name type="scientific">Ophidiomyces ophidiicola</name>
    <dbReference type="NCBI Taxonomy" id="1387563"/>
    <lineage>
        <taxon>Eukaryota</taxon>
        <taxon>Fungi</taxon>
        <taxon>Dikarya</taxon>
        <taxon>Ascomycota</taxon>
        <taxon>Pezizomycotina</taxon>
        <taxon>Eurotiomycetes</taxon>
        <taxon>Eurotiomycetidae</taxon>
        <taxon>Onygenales</taxon>
        <taxon>Onygenaceae</taxon>
        <taxon>Ophidiomyces</taxon>
    </lineage>
</organism>
<name>A0ACB8UT46_9EURO</name>
<gene>
    <name evidence="1" type="primary">AIM6_2</name>
    <name evidence="1" type="ORF">LOY88_004574</name>
</gene>
<proteinExistence type="predicted"/>
<dbReference type="EMBL" id="JALBCA010000070">
    <property type="protein sequence ID" value="KAI2384622.1"/>
    <property type="molecule type" value="Genomic_DNA"/>
</dbReference>